<evidence type="ECO:0000256" key="3">
    <source>
        <dbReference type="ARBA" id="ARBA00022741"/>
    </source>
</evidence>
<keyword evidence="5 8" id="KW-0347">Helicase</keyword>
<dbReference type="SUPFAM" id="SSF52540">
    <property type="entry name" value="P-loop containing nucleoside triphosphate hydrolases"/>
    <property type="match status" value="1"/>
</dbReference>
<gene>
    <name evidence="11" type="ORF">BSL78_08092</name>
</gene>
<evidence type="ECO:0000313" key="12">
    <source>
        <dbReference type="Proteomes" id="UP000230750"/>
    </source>
</evidence>
<feature type="domain" description="RuvB-like AAA-lid" evidence="10">
    <location>
        <begin position="74"/>
        <end position="139"/>
    </location>
</feature>
<accession>A0A2G8L452</accession>
<comment type="subcellular location">
    <subcellularLocation>
        <location evidence="1">Nucleus</location>
    </subcellularLocation>
</comment>
<dbReference type="InterPro" id="IPR010339">
    <property type="entry name" value="TIP49_P-loop"/>
</dbReference>
<evidence type="ECO:0000256" key="4">
    <source>
        <dbReference type="ARBA" id="ARBA00022801"/>
    </source>
</evidence>
<dbReference type="InterPro" id="IPR041048">
    <property type="entry name" value="RuvB-like_C"/>
</dbReference>
<dbReference type="Gene3D" id="3.40.50.300">
    <property type="entry name" value="P-loop containing nucleotide triphosphate hydrolases"/>
    <property type="match status" value="1"/>
</dbReference>
<dbReference type="PANTHER" id="PTHR11093">
    <property type="entry name" value="RUVB-RELATED REPTIN AND PONTIN"/>
    <property type="match status" value="1"/>
</dbReference>
<dbReference type="Gene3D" id="1.10.8.60">
    <property type="match status" value="1"/>
</dbReference>
<dbReference type="EC" id="3.6.4.12" evidence="8"/>
<dbReference type="Proteomes" id="UP000230750">
    <property type="component" value="Unassembled WGS sequence"/>
</dbReference>
<comment type="catalytic activity">
    <reaction evidence="8">
        <text>ATP + H2O = ADP + phosphate + H(+)</text>
        <dbReference type="Rhea" id="RHEA:13065"/>
        <dbReference type="ChEBI" id="CHEBI:15377"/>
        <dbReference type="ChEBI" id="CHEBI:15378"/>
        <dbReference type="ChEBI" id="CHEBI:30616"/>
        <dbReference type="ChEBI" id="CHEBI:43474"/>
        <dbReference type="ChEBI" id="CHEBI:456216"/>
        <dbReference type="EC" id="3.6.4.12"/>
    </reaction>
</comment>
<organism evidence="11 12">
    <name type="scientific">Stichopus japonicus</name>
    <name type="common">Sea cucumber</name>
    <dbReference type="NCBI Taxonomy" id="307972"/>
    <lineage>
        <taxon>Eukaryota</taxon>
        <taxon>Metazoa</taxon>
        <taxon>Echinodermata</taxon>
        <taxon>Eleutherozoa</taxon>
        <taxon>Echinozoa</taxon>
        <taxon>Holothuroidea</taxon>
        <taxon>Aspidochirotacea</taxon>
        <taxon>Aspidochirotida</taxon>
        <taxon>Stichopodidae</taxon>
        <taxon>Apostichopus</taxon>
    </lineage>
</organism>
<dbReference type="Pfam" id="PF17856">
    <property type="entry name" value="TIP49_C"/>
    <property type="match status" value="1"/>
</dbReference>
<keyword evidence="8" id="KW-0804">Transcription</keyword>
<protein>
    <recommendedName>
        <fullName evidence="8">RuvB-like helicase</fullName>
        <ecNumber evidence="8">3.6.4.12</ecNumber>
    </recommendedName>
</protein>
<keyword evidence="6 8" id="KW-0067">ATP-binding</keyword>
<evidence type="ECO:0000259" key="10">
    <source>
        <dbReference type="Pfam" id="PF17856"/>
    </source>
</evidence>
<feature type="domain" description="TIP49 P-loop" evidence="9">
    <location>
        <begin position="36"/>
        <end position="68"/>
    </location>
</feature>
<evidence type="ECO:0000256" key="7">
    <source>
        <dbReference type="ARBA" id="ARBA00023242"/>
    </source>
</evidence>
<dbReference type="GO" id="GO:0005634">
    <property type="term" value="C:nucleus"/>
    <property type="evidence" value="ECO:0007669"/>
    <property type="project" value="UniProtKB-SubCell"/>
</dbReference>
<evidence type="ECO:0000256" key="5">
    <source>
        <dbReference type="ARBA" id="ARBA00022806"/>
    </source>
</evidence>
<dbReference type="InterPro" id="IPR027417">
    <property type="entry name" value="P-loop_NTPase"/>
</dbReference>
<reference evidence="11 12" key="1">
    <citation type="journal article" date="2017" name="PLoS Biol.">
        <title>The sea cucumber genome provides insights into morphological evolution and visceral regeneration.</title>
        <authorList>
            <person name="Zhang X."/>
            <person name="Sun L."/>
            <person name="Yuan J."/>
            <person name="Sun Y."/>
            <person name="Gao Y."/>
            <person name="Zhang L."/>
            <person name="Li S."/>
            <person name="Dai H."/>
            <person name="Hamel J.F."/>
            <person name="Liu C."/>
            <person name="Yu Y."/>
            <person name="Liu S."/>
            <person name="Lin W."/>
            <person name="Guo K."/>
            <person name="Jin S."/>
            <person name="Xu P."/>
            <person name="Storey K.B."/>
            <person name="Huan P."/>
            <person name="Zhang T."/>
            <person name="Zhou Y."/>
            <person name="Zhang J."/>
            <person name="Lin C."/>
            <person name="Li X."/>
            <person name="Xing L."/>
            <person name="Huo D."/>
            <person name="Sun M."/>
            <person name="Wang L."/>
            <person name="Mercier A."/>
            <person name="Li F."/>
            <person name="Yang H."/>
            <person name="Xiang J."/>
        </authorList>
    </citation>
    <scope>NUCLEOTIDE SEQUENCE [LARGE SCALE GENOMIC DNA]</scope>
    <source>
        <strain evidence="11">Shaxun</strain>
        <tissue evidence="11">Muscle</tissue>
    </source>
</reference>
<keyword evidence="12" id="KW-1185">Reference proteome</keyword>
<proteinExistence type="inferred from homology"/>
<dbReference type="OrthoDB" id="10060499at2759"/>
<comment type="similarity">
    <text evidence="2 8">Belongs to the RuvB family.</text>
</comment>
<dbReference type="STRING" id="307972.A0A2G8L452"/>
<dbReference type="Pfam" id="PF06068">
    <property type="entry name" value="TIP49"/>
    <property type="match status" value="1"/>
</dbReference>
<evidence type="ECO:0000259" key="9">
    <source>
        <dbReference type="Pfam" id="PF06068"/>
    </source>
</evidence>
<evidence type="ECO:0000256" key="1">
    <source>
        <dbReference type="ARBA" id="ARBA00004123"/>
    </source>
</evidence>
<keyword evidence="7 8" id="KW-0539">Nucleus</keyword>
<dbReference type="FunFam" id="1.10.8.60:FF:000010">
    <property type="entry name" value="RuvB-like helicase"/>
    <property type="match status" value="1"/>
</dbReference>
<dbReference type="GO" id="GO:0003678">
    <property type="term" value="F:DNA helicase activity"/>
    <property type="evidence" value="ECO:0007669"/>
    <property type="project" value="UniProtKB-EC"/>
</dbReference>
<evidence type="ECO:0000256" key="6">
    <source>
        <dbReference type="ARBA" id="ARBA00022840"/>
    </source>
</evidence>
<dbReference type="EMBL" id="MRZV01000227">
    <property type="protein sequence ID" value="PIK55044.1"/>
    <property type="molecule type" value="Genomic_DNA"/>
</dbReference>
<dbReference type="GO" id="GO:0016887">
    <property type="term" value="F:ATP hydrolysis activity"/>
    <property type="evidence" value="ECO:0007669"/>
    <property type="project" value="RHEA"/>
</dbReference>
<name>A0A2G8L452_STIJA</name>
<dbReference type="AlphaFoldDB" id="A0A2G8L452"/>
<dbReference type="GO" id="GO:0005524">
    <property type="term" value="F:ATP binding"/>
    <property type="evidence" value="ECO:0007669"/>
    <property type="project" value="UniProtKB-KW"/>
</dbReference>
<evidence type="ECO:0000313" key="11">
    <source>
        <dbReference type="EMBL" id="PIK55044.1"/>
    </source>
</evidence>
<sequence length="170" mass="19564">MTSPRKSPINIPCNDITNIPCNDITKYVTIDIPCCVIKIRGTTYESPHGIPLDLLDRLLIISTSEYTEKEMKQILKIRCEEEDVEMTGDALTLLTRVGMETSLRYAIQLITTANLVSRKRKGQEVEIEDIKRVYSLFLDESRSTQFLMEYQQEFMFSEKQAVEADKMEVA</sequence>
<evidence type="ECO:0000256" key="8">
    <source>
        <dbReference type="RuleBase" id="RU363048"/>
    </source>
</evidence>
<keyword evidence="3 8" id="KW-0547">Nucleotide-binding</keyword>
<comment type="caution">
    <text evidence="11">The sequence shown here is derived from an EMBL/GenBank/DDBJ whole genome shotgun (WGS) entry which is preliminary data.</text>
</comment>
<keyword evidence="4 8" id="KW-0378">Hydrolase</keyword>
<evidence type="ECO:0000256" key="2">
    <source>
        <dbReference type="ARBA" id="ARBA00007519"/>
    </source>
</evidence>
<dbReference type="InterPro" id="IPR027238">
    <property type="entry name" value="RuvB-like"/>
</dbReference>
<keyword evidence="8" id="KW-0805">Transcription regulation</keyword>